<reference evidence="7" key="5">
    <citation type="submission" date="2025-09" db="UniProtKB">
        <authorList>
            <consortium name="Ensembl"/>
        </authorList>
    </citation>
    <scope>IDENTIFICATION</scope>
</reference>
<dbReference type="Ensembl" id="ENSCMIT00000018865.1">
    <property type="protein sequence ID" value="ENSCMIP00000018515.1"/>
    <property type="gene ID" value="ENSCMIG00000008692.1"/>
</dbReference>
<reference evidence="8" key="3">
    <citation type="journal article" date="2014" name="Nature">
        <title>Elephant shark genome provides unique insights into gnathostome evolution.</title>
        <authorList>
            <consortium name="International Elephant Shark Genome Sequencing Consortium"/>
            <person name="Venkatesh B."/>
            <person name="Lee A.P."/>
            <person name="Ravi V."/>
            <person name="Maurya A.K."/>
            <person name="Lian M.M."/>
            <person name="Swann J.B."/>
            <person name="Ohta Y."/>
            <person name="Flajnik M.F."/>
            <person name="Sutoh Y."/>
            <person name="Kasahara M."/>
            <person name="Hoon S."/>
            <person name="Gangu V."/>
            <person name="Roy S.W."/>
            <person name="Irimia M."/>
            <person name="Korzh V."/>
            <person name="Kondrychyn I."/>
            <person name="Lim Z.W."/>
            <person name="Tay B.H."/>
            <person name="Tohari S."/>
            <person name="Kong K.W."/>
            <person name="Ho S."/>
            <person name="Lorente-Galdos B."/>
            <person name="Quilez J."/>
            <person name="Marques-Bonet T."/>
            <person name="Raney B.J."/>
            <person name="Ingham P.W."/>
            <person name="Tay A."/>
            <person name="Hillier L.W."/>
            <person name="Minx P."/>
            <person name="Boehm T."/>
            <person name="Wilson R.K."/>
            <person name="Brenner S."/>
            <person name="Warren W.C."/>
        </authorList>
    </citation>
    <scope>NUCLEOTIDE SEQUENCE [LARGE SCALE GENOMIC DNA]</scope>
</reference>
<keyword evidence="6" id="KW-1133">Transmembrane helix</keyword>
<dbReference type="PANTHER" id="PTHR11417:SF2">
    <property type="entry name" value="SOMATOTROPIN"/>
    <property type="match status" value="1"/>
</dbReference>
<sequence length="272" mass="30506">MWPTLLEALFLVTLNLKCLIGPNLSLGIIIINFVLLIFPCPSSNSDLFPPWFGCGFLTAVFSLSGLSLCSVALALVLLSMQCRRGLEAFPLLPLSDLLSNAVHRAQYMHLVAAETYTEFERQYVPEEKRNYHKSAASVSCQSESLPAPTDKGDAQQRSDTELLAYSLLLIQSWVNSVQTSRVFSTADRVYDKMRDLEEGIYALTKVLEDGGSFQAFASLKFSYDRFEGNLRSNEALMKNYGLLACFKKDMHKVETYLKVMNCKRFAESNCTV</sequence>
<dbReference type="GO" id="GO:0046427">
    <property type="term" value="P:positive regulation of receptor signaling pathway via JAK-STAT"/>
    <property type="evidence" value="ECO:0007669"/>
    <property type="project" value="TreeGrafter"/>
</dbReference>
<dbReference type="PROSITE" id="PS00338">
    <property type="entry name" value="SOMATOTROPIN_2"/>
    <property type="match status" value="1"/>
</dbReference>
<dbReference type="PANTHER" id="PTHR11417">
    <property type="entry name" value="SOMATOTROPIN,PROLACTIN"/>
    <property type="match status" value="1"/>
</dbReference>
<dbReference type="GO" id="GO:0048513">
    <property type="term" value="P:animal organ development"/>
    <property type="evidence" value="ECO:0007669"/>
    <property type="project" value="TreeGrafter"/>
</dbReference>
<dbReference type="SUPFAM" id="SSF47266">
    <property type="entry name" value="4-helical cytokines"/>
    <property type="match status" value="1"/>
</dbReference>
<dbReference type="OMA" id="NSQVAFC"/>
<dbReference type="InterPro" id="IPR009079">
    <property type="entry name" value="4_helix_cytokine-like_core"/>
</dbReference>
<evidence type="ECO:0000256" key="1">
    <source>
        <dbReference type="ARBA" id="ARBA00004613"/>
    </source>
</evidence>
<evidence type="ECO:0000313" key="7">
    <source>
        <dbReference type="Ensembl" id="ENSCMIP00000018515.1"/>
    </source>
</evidence>
<dbReference type="CDD" id="cd10285">
    <property type="entry name" value="somatotropin_like"/>
    <property type="match status" value="1"/>
</dbReference>
<gene>
    <name evidence="7" type="primary">gh1</name>
</gene>
<dbReference type="Gene3D" id="1.20.1250.10">
    <property type="match status" value="1"/>
</dbReference>
<dbReference type="GO" id="GO:0031667">
    <property type="term" value="P:response to nutrient levels"/>
    <property type="evidence" value="ECO:0007669"/>
    <property type="project" value="TreeGrafter"/>
</dbReference>
<comment type="similarity">
    <text evidence="2 5">Belongs to the somatotropin/prolactin family.</text>
</comment>
<dbReference type="InterPro" id="IPR001400">
    <property type="entry name" value="Somatotropin/Prolactin"/>
</dbReference>
<dbReference type="STRING" id="7868.ENSCMIP00000018515"/>
<dbReference type="InterPro" id="IPR034975">
    <property type="entry name" value="Somatotropin"/>
</dbReference>
<keyword evidence="8" id="KW-1185">Reference proteome</keyword>
<dbReference type="Pfam" id="PF00103">
    <property type="entry name" value="Hormone_1"/>
    <property type="match status" value="1"/>
</dbReference>
<dbReference type="Proteomes" id="UP000314986">
    <property type="component" value="Unassembled WGS sequence"/>
</dbReference>
<dbReference type="GO" id="GO:0005131">
    <property type="term" value="F:growth hormone receptor binding"/>
    <property type="evidence" value="ECO:0007669"/>
    <property type="project" value="InterPro"/>
</dbReference>
<keyword evidence="3" id="KW-0964">Secreted</keyword>
<dbReference type="AlphaFoldDB" id="A0A4W3HT66"/>
<reference evidence="8" key="1">
    <citation type="journal article" date="2006" name="Science">
        <title>Ancient noncoding elements conserved in the human genome.</title>
        <authorList>
            <person name="Venkatesh B."/>
            <person name="Kirkness E.F."/>
            <person name="Loh Y.H."/>
            <person name="Halpern A.L."/>
            <person name="Lee A.P."/>
            <person name="Johnson J."/>
            <person name="Dandona N."/>
            <person name="Viswanathan L.D."/>
            <person name="Tay A."/>
            <person name="Venter J.C."/>
            <person name="Strausberg R.L."/>
            <person name="Brenner S."/>
        </authorList>
    </citation>
    <scope>NUCLEOTIDE SEQUENCE [LARGE SCALE GENOMIC DNA]</scope>
</reference>
<evidence type="ECO:0000313" key="8">
    <source>
        <dbReference type="Proteomes" id="UP000314986"/>
    </source>
</evidence>
<comment type="subcellular location">
    <subcellularLocation>
        <location evidence="1 5">Secreted</location>
    </subcellularLocation>
</comment>
<dbReference type="GO" id="GO:0005179">
    <property type="term" value="F:hormone activity"/>
    <property type="evidence" value="ECO:0007669"/>
    <property type="project" value="UniProtKB-KW"/>
</dbReference>
<reference evidence="7" key="4">
    <citation type="submission" date="2025-08" db="UniProtKB">
        <authorList>
            <consortium name="Ensembl"/>
        </authorList>
    </citation>
    <scope>IDENTIFICATION</scope>
</reference>
<reference evidence="8" key="2">
    <citation type="journal article" date="2007" name="PLoS Biol.">
        <title>Survey sequencing and comparative analysis of the elephant shark (Callorhinchus milii) genome.</title>
        <authorList>
            <person name="Venkatesh B."/>
            <person name="Kirkness E.F."/>
            <person name="Loh Y.H."/>
            <person name="Halpern A.L."/>
            <person name="Lee A.P."/>
            <person name="Johnson J."/>
            <person name="Dandona N."/>
            <person name="Viswanathan L.D."/>
            <person name="Tay A."/>
            <person name="Venter J.C."/>
            <person name="Strausberg R.L."/>
            <person name="Brenner S."/>
        </authorList>
    </citation>
    <scope>NUCLEOTIDE SEQUENCE [LARGE SCALE GENOMIC DNA]</scope>
</reference>
<feature type="transmembrane region" description="Helical" evidence="6">
    <location>
        <begin position="20"/>
        <end position="38"/>
    </location>
</feature>
<dbReference type="InParanoid" id="A0A4W3HT66"/>
<dbReference type="FunCoup" id="A0A4W3HT66">
    <property type="interactions" value="23"/>
</dbReference>
<keyword evidence="4 5" id="KW-0372">Hormone</keyword>
<dbReference type="PROSITE" id="PS00266">
    <property type="entry name" value="SOMATOTROPIN_1"/>
    <property type="match status" value="1"/>
</dbReference>
<dbReference type="GO" id="GO:0008083">
    <property type="term" value="F:growth factor activity"/>
    <property type="evidence" value="ECO:0007669"/>
    <property type="project" value="TreeGrafter"/>
</dbReference>
<proteinExistence type="inferred from homology"/>
<evidence type="ECO:0000256" key="4">
    <source>
        <dbReference type="ARBA" id="ARBA00022702"/>
    </source>
</evidence>
<dbReference type="InterPro" id="IPR018116">
    <property type="entry name" value="Somatotropin_CS"/>
</dbReference>
<dbReference type="GO" id="GO:0005615">
    <property type="term" value="C:extracellular space"/>
    <property type="evidence" value="ECO:0007669"/>
    <property type="project" value="InterPro"/>
</dbReference>
<name>A0A4W3HT66_CALMI</name>
<evidence type="ECO:0000256" key="6">
    <source>
        <dbReference type="SAM" id="Phobius"/>
    </source>
</evidence>
<dbReference type="GO" id="GO:0045927">
    <property type="term" value="P:positive regulation of growth"/>
    <property type="evidence" value="ECO:0007669"/>
    <property type="project" value="TreeGrafter"/>
</dbReference>
<evidence type="ECO:0000256" key="3">
    <source>
        <dbReference type="ARBA" id="ARBA00022525"/>
    </source>
</evidence>
<accession>A0A4W3HT66</accession>
<dbReference type="PRINTS" id="PR00836">
    <property type="entry name" value="SOMATOTROPIN"/>
</dbReference>
<keyword evidence="6" id="KW-0812">Transmembrane</keyword>
<evidence type="ECO:0000256" key="2">
    <source>
        <dbReference type="ARBA" id="ARBA00008474"/>
    </source>
</evidence>
<dbReference type="GO" id="GO:0060396">
    <property type="term" value="P:growth hormone receptor signaling pathway"/>
    <property type="evidence" value="ECO:0007669"/>
    <property type="project" value="TreeGrafter"/>
</dbReference>
<keyword evidence="6" id="KW-0472">Membrane</keyword>
<evidence type="ECO:0000256" key="5">
    <source>
        <dbReference type="RuleBase" id="RU003618"/>
    </source>
</evidence>
<dbReference type="GeneTree" id="ENSGT00950000182818"/>
<protein>
    <submittedName>
        <fullName evidence="7">Growth hormone 2</fullName>
    </submittedName>
</protein>
<feature type="transmembrane region" description="Helical" evidence="6">
    <location>
        <begin position="50"/>
        <end position="78"/>
    </location>
</feature>
<organism evidence="7 8">
    <name type="scientific">Callorhinchus milii</name>
    <name type="common">Ghost shark</name>
    <dbReference type="NCBI Taxonomy" id="7868"/>
    <lineage>
        <taxon>Eukaryota</taxon>
        <taxon>Metazoa</taxon>
        <taxon>Chordata</taxon>
        <taxon>Craniata</taxon>
        <taxon>Vertebrata</taxon>
        <taxon>Chondrichthyes</taxon>
        <taxon>Holocephali</taxon>
        <taxon>Chimaeriformes</taxon>
        <taxon>Callorhinchidae</taxon>
        <taxon>Callorhinchus</taxon>
    </lineage>
</organism>